<comment type="subcellular location">
    <subcellularLocation>
        <location evidence="1">Cell membrane</location>
        <topology evidence="1">Multi-pass membrane protein</topology>
    </subcellularLocation>
</comment>
<dbReference type="EMBL" id="CP001778">
    <property type="protein sequence ID" value="ADD44849.1"/>
    <property type="molecule type" value="Genomic_DNA"/>
</dbReference>
<dbReference type="eggNOG" id="COG2223">
    <property type="taxonomic scope" value="Bacteria"/>
</dbReference>
<feature type="domain" description="Major facilitator superfamily (MFS) profile" evidence="8">
    <location>
        <begin position="24"/>
        <end position="403"/>
    </location>
</feature>
<keyword evidence="6 7" id="KW-0472">Membrane</keyword>
<keyword evidence="3 7" id="KW-0812">Transmembrane</keyword>
<dbReference type="CDD" id="cd17341">
    <property type="entry name" value="MFS_NRT2_like"/>
    <property type="match status" value="1"/>
</dbReference>
<dbReference type="Proteomes" id="UP000000844">
    <property type="component" value="Chromosome"/>
</dbReference>
<feature type="transmembrane region" description="Helical" evidence="7">
    <location>
        <begin position="115"/>
        <end position="140"/>
    </location>
</feature>
<dbReference type="InterPro" id="IPR011701">
    <property type="entry name" value="MFS"/>
</dbReference>
<evidence type="ECO:0000256" key="7">
    <source>
        <dbReference type="SAM" id="Phobius"/>
    </source>
</evidence>
<feature type="transmembrane region" description="Helical" evidence="7">
    <location>
        <begin position="21"/>
        <end position="42"/>
    </location>
</feature>
<dbReference type="GO" id="GO:0015112">
    <property type="term" value="F:nitrate transmembrane transporter activity"/>
    <property type="evidence" value="ECO:0007669"/>
    <property type="project" value="InterPro"/>
</dbReference>
<feature type="transmembrane region" description="Helical" evidence="7">
    <location>
        <begin position="289"/>
        <end position="306"/>
    </location>
</feature>
<keyword evidence="4 7" id="KW-1133">Transmembrane helix</keyword>
<feature type="transmembrane region" description="Helical" evidence="7">
    <location>
        <begin position="348"/>
        <end position="371"/>
    </location>
</feature>
<keyword evidence="5" id="KW-0534">Nitrate assimilation</keyword>
<dbReference type="InterPro" id="IPR020846">
    <property type="entry name" value="MFS_dom"/>
</dbReference>
<dbReference type="STRING" id="446470.Snas_5214"/>
<dbReference type="InterPro" id="IPR036259">
    <property type="entry name" value="MFS_trans_sf"/>
</dbReference>
<evidence type="ECO:0000256" key="6">
    <source>
        <dbReference type="ARBA" id="ARBA00023136"/>
    </source>
</evidence>
<name>D3QBW0_STANL</name>
<sequence>MSMMNSKTSAINGHTTARPGAGTNLALATVAFAVTFWAWNLVGPLSKTYTDALDLTPTQTSILVAFPVLVGSLGRIPVGVLTDRYGGRMMFTVICFVSIIPTLLVGLSHGSFTGLLLWGFFLGIAGTSFAVGIPFANAWFPPTRRGFATGVFGAGMGGTALSAFLTPQLVSAFGLLRTHLVMCAALAVMGAVMWLFARDSPDWRPSTEAALPRIRDALKIKATWQLSLLYAVAFGGFVAFSTYLPTLLTISYEFVQTDAGMRAAGFSLAAVVARPVGGMLSDRIGPVKVCLASFFGATGMAVVLSFHPPAEIPAGTSFVLMAVALGLGTGGVFALVAKLVEPARVGTVTGLVGAAGGLGGYFPPLLMGVIYQATGDYVIGFWLLAVTALLVGLFTMRVFRQVR</sequence>
<proteinExistence type="inferred from homology"/>
<feature type="transmembrane region" description="Helical" evidence="7">
    <location>
        <begin position="318"/>
        <end position="336"/>
    </location>
</feature>
<dbReference type="RefSeq" id="WP_013020420.1">
    <property type="nucleotide sequence ID" value="NC_013947.1"/>
</dbReference>
<accession>D3QBW0</accession>
<evidence type="ECO:0000313" key="10">
    <source>
        <dbReference type="Proteomes" id="UP000000844"/>
    </source>
</evidence>
<dbReference type="Pfam" id="PF07690">
    <property type="entry name" value="MFS_1"/>
    <property type="match status" value="2"/>
</dbReference>
<dbReference type="PROSITE" id="PS50850">
    <property type="entry name" value="MFS"/>
    <property type="match status" value="1"/>
</dbReference>
<feature type="transmembrane region" description="Helical" evidence="7">
    <location>
        <begin position="228"/>
        <end position="247"/>
    </location>
</feature>
<protein>
    <submittedName>
        <fullName evidence="9">Major facilitator superfamily MFS_1</fullName>
    </submittedName>
</protein>
<evidence type="ECO:0000256" key="5">
    <source>
        <dbReference type="ARBA" id="ARBA00023063"/>
    </source>
</evidence>
<dbReference type="Gene3D" id="1.20.1250.20">
    <property type="entry name" value="MFS general substrate transporter like domains"/>
    <property type="match status" value="2"/>
</dbReference>
<reference evidence="9 10" key="1">
    <citation type="journal article" date="2009" name="Stand. Genomic Sci.">
        <title>Complete genome sequence of Stackebrandtia nassauensis type strain (LLR-40K-21).</title>
        <authorList>
            <person name="Munk C."/>
            <person name="Lapidus A."/>
            <person name="Copeland A."/>
            <person name="Jando M."/>
            <person name="Mayilraj S."/>
            <person name="Glavina Del Rio T."/>
            <person name="Nolan M."/>
            <person name="Chen F."/>
            <person name="Lucas S."/>
            <person name="Tice H."/>
            <person name="Cheng J.F."/>
            <person name="Han C."/>
            <person name="Detter J.C."/>
            <person name="Bruce D."/>
            <person name="Goodwin L."/>
            <person name="Chain P."/>
            <person name="Pitluck S."/>
            <person name="Goker M."/>
            <person name="Ovchinikova G."/>
            <person name="Pati A."/>
            <person name="Ivanova N."/>
            <person name="Mavromatis K."/>
            <person name="Chen A."/>
            <person name="Palaniappan K."/>
            <person name="Land M."/>
            <person name="Hauser L."/>
            <person name="Chang Y.J."/>
            <person name="Jeffries C.D."/>
            <person name="Bristow J."/>
            <person name="Eisen J.A."/>
            <person name="Markowitz V."/>
            <person name="Hugenholtz P."/>
            <person name="Kyrpides N.C."/>
            <person name="Klenk H.P."/>
        </authorList>
    </citation>
    <scope>NUCLEOTIDE SEQUENCE [LARGE SCALE GENOMIC DNA]</scope>
    <source>
        <strain evidence="10">DSM 44728 / CIP 108903 / NRRL B-16338 / NBRC 102104 / LLR-40K-21</strain>
    </source>
</reference>
<feature type="transmembrane region" description="Helical" evidence="7">
    <location>
        <begin position="259"/>
        <end position="277"/>
    </location>
</feature>
<evidence type="ECO:0000256" key="2">
    <source>
        <dbReference type="ARBA" id="ARBA00008432"/>
    </source>
</evidence>
<dbReference type="KEGG" id="sna:Snas_5214"/>
<evidence type="ECO:0000313" key="9">
    <source>
        <dbReference type="EMBL" id="ADD44849.1"/>
    </source>
</evidence>
<dbReference type="GO" id="GO:0042128">
    <property type="term" value="P:nitrate assimilation"/>
    <property type="evidence" value="ECO:0007669"/>
    <property type="project" value="UniProtKB-KW"/>
</dbReference>
<dbReference type="PANTHER" id="PTHR23515">
    <property type="entry name" value="HIGH-AFFINITY NITRATE TRANSPORTER 2.3"/>
    <property type="match status" value="1"/>
</dbReference>
<dbReference type="AlphaFoldDB" id="D3QBW0"/>
<dbReference type="GO" id="GO:0005886">
    <property type="term" value="C:plasma membrane"/>
    <property type="evidence" value="ECO:0007669"/>
    <property type="project" value="UniProtKB-SubCell"/>
</dbReference>
<evidence type="ECO:0000259" key="8">
    <source>
        <dbReference type="PROSITE" id="PS50850"/>
    </source>
</evidence>
<evidence type="ECO:0000256" key="4">
    <source>
        <dbReference type="ARBA" id="ARBA00022989"/>
    </source>
</evidence>
<keyword evidence="10" id="KW-1185">Reference proteome</keyword>
<feature type="transmembrane region" description="Helical" evidence="7">
    <location>
        <begin position="89"/>
        <end position="109"/>
    </location>
</feature>
<dbReference type="InterPro" id="IPR044772">
    <property type="entry name" value="NO3_transporter"/>
</dbReference>
<feature type="transmembrane region" description="Helical" evidence="7">
    <location>
        <begin position="377"/>
        <end position="399"/>
    </location>
</feature>
<organism evidence="9 10">
    <name type="scientific">Stackebrandtia nassauensis (strain DSM 44728 / CIP 108903 / NRRL B-16338 / NBRC 102104 / LLR-40K-21)</name>
    <dbReference type="NCBI Taxonomy" id="446470"/>
    <lineage>
        <taxon>Bacteria</taxon>
        <taxon>Bacillati</taxon>
        <taxon>Actinomycetota</taxon>
        <taxon>Actinomycetes</taxon>
        <taxon>Glycomycetales</taxon>
        <taxon>Glycomycetaceae</taxon>
        <taxon>Stackebrandtia</taxon>
    </lineage>
</organism>
<feature type="transmembrane region" description="Helical" evidence="7">
    <location>
        <begin position="147"/>
        <end position="166"/>
    </location>
</feature>
<dbReference type="HOGENOM" id="CLU_001265_14_0_11"/>
<comment type="similarity">
    <text evidence="2">Belongs to the major facilitator superfamily. Nitrate/nitrite porter (TC 2.A.1.8) family.</text>
</comment>
<evidence type="ECO:0000256" key="1">
    <source>
        <dbReference type="ARBA" id="ARBA00004651"/>
    </source>
</evidence>
<feature type="transmembrane region" description="Helical" evidence="7">
    <location>
        <begin position="62"/>
        <end position="82"/>
    </location>
</feature>
<gene>
    <name evidence="9" type="ordered locus">Snas_5214</name>
</gene>
<dbReference type="SUPFAM" id="SSF103473">
    <property type="entry name" value="MFS general substrate transporter"/>
    <property type="match status" value="1"/>
</dbReference>
<feature type="transmembrane region" description="Helical" evidence="7">
    <location>
        <begin position="178"/>
        <end position="197"/>
    </location>
</feature>
<evidence type="ECO:0000256" key="3">
    <source>
        <dbReference type="ARBA" id="ARBA00022692"/>
    </source>
</evidence>